<dbReference type="InterPro" id="IPR029016">
    <property type="entry name" value="GAF-like_dom_sf"/>
</dbReference>
<protein>
    <submittedName>
        <fullName evidence="5">AAA family ATPase</fullName>
    </submittedName>
</protein>
<dbReference type="InterPro" id="IPR011009">
    <property type="entry name" value="Kinase-like_dom_sf"/>
</dbReference>
<dbReference type="InterPro" id="IPR041664">
    <property type="entry name" value="AAA_16"/>
</dbReference>
<dbReference type="CDD" id="cd00130">
    <property type="entry name" value="PAS"/>
    <property type="match status" value="1"/>
</dbReference>
<name>A0A926ZH66_9CYAN</name>
<dbReference type="CDD" id="cd14014">
    <property type="entry name" value="STKc_PknB_like"/>
    <property type="match status" value="1"/>
</dbReference>
<dbReference type="Gene3D" id="3.30.450.40">
    <property type="match status" value="1"/>
</dbReference>
<dbReference type="SUPFAM" id="SSF56112">
    <property type="entry name" value="Protein kinase-like (PK-like)"/>
    <property type="match status" value="1"/>
</dbReference>
<feature type="domain" description="PAC" evidence="4">
    <location>
        <begin position="1612"/>
        <end position="1664"/>
    </location>
</feature>
<proteinExistence type="predicted"/>
<dbReference type="Gene3D" id="1.10.510.10">
    <property type="entry name" value="Transferase(Phosphotransferase) domain 1"/>
    <property type="match status" value="1"/>
</dbReference>
<dbReference type="Pfam" id="PF01590">
    <property type="entry name" value="GAF"/>
    <property type="match status" value="1"/>
</dbReference>
<evidence type="ECO:0000313" key="5">
    <source>
        <dbReference type="EMBL" id="MBD2182963.1"/>
    </source>
</evidence>
<dbReference type="PANTHER" id="PTHR43642:SF1">
    <property type="entry name" value="HYBRID SIGNAL TRANSDUCTION HISTIDINE KINASE G"/>
    <property type="match status" value="1"/>
</dbReference>
<dbReference type="InterPro" id="IPR053159">
    <property type="entry name" value="Hybrid_Histidine_Kinase"/>
</dbReference>
<dbReference type="InterPro" id="IPR001610">
    <property type="entry name" value="PAC"/>
</dbReference>
<dbReference type="Pfam" id="PF00069">
    <property type="entry name" value="Pkinase"/>
    <property type="match status" value="1"/>
</dbReference>
<sequence length="1708" mass="193517">MVVKKMASIAIPGYRLTEQIYSGSRTEVYRGISESDTQPVVIKLLKSDHPPLNEQVQFRNQYTIAKNLDLPGVVKHLRLQTFDRKLVLVLEDFGGISLTEEMQKWGERGFGTSADSLQEFLQIAIHVVESLEGLYQNRVIHKDIKPDNILINPETRQIKLIDFSISTLLPKENQEIQNPNVLEGTLPYMSPEQTGRMNKSIDYRTDFYSLGVSFYELLTGQLPFQSDDPMELVHCHIARKPIPPVDVNPLIPQVLSNMVIKLMAKTAEERYQSAFGIKHDLEKCLQEYSDKGRISPFDLAKRDIAERFSIPETLYGREPEVATLLAAFDRVSSGSTEMMLVAGFSGIGKTAIVNEVHKPIVRQRGYFIKGKYDQFKRDIPFSAWVQAFQNLIRQLLTESAADLAEWKAKILAALGENGQVIIDVIPELEILIGKQPPLAELEGSAAQSRFNLLFQNFIQVFATKEHPLVIFLDDLQWADSASLKLMQLLMSDKNTQNLLLIGAYRDNEVSDAHPFMLTLDEIRKESAIINQIILAPLNQTSLNRLIADTLSCPPLRAMPLTELVFQKTKGNPFFSNQFLKSLYEEGLIFFDFNSGYWQCDIAGVRALSLSDDIVEFMATQLQKFPDNTREVLKLGACIGNQFDLATLAIVHEKSQGETAADLWKALQEGLVIPVGEVYKLFQESEPTSADDRHSSVRYKFLHDRVQQAGYFLIPESQKQSTHLKIGQLLLSNTPSEEREEIIFDIVNQLNIGKELITKQTERLELAQLNLIAGRKAMTSTAYAAAIRYLTVGIELLPDSSWQNQYDLTLGLYESVTEASYLNGDFEQMEKFAAVVLQHAKTVLDKVKVYEAKIYTYTQINQHEALKVGLEVLKLLGVDLPNSPTQSDIQRGLEETNAYLKGKNIPDLINLPLMQDASKQAALRIISSLAPAAYNLIPPLFMLMGLEQVKLSIKYGNANLSTSSYADYAGILCGLFQDIENGYQFGELAFKLLERLNAKELKSKIFFKVPMFTWHRKHKARETLSLLQESYKSGLETGDMQHVGYSAFFKCQYSFFCGLELTELEREIKTFSNALAQLKQEKPLNYNEIFRQVVLNLKGQSENSCVLMGEAYNEEQSLADFHATNNRIGLHNIYLSKQILYYLFGQPYQAVENAALAEEYLDSMTGMLSVPAFYLYDSLARLETFNKTKKNRGELFKKVKANQDNMQKWTYYAPMNYLHKYYLVEAEQHRVLGNFTQATYYYDRAIALAKENEFIHEEALAYELYAKMYLAWGKEKIAKLYLTDAYYTYERWGATAKLADLQKRYPELLSEFLPETTSFDRQETILEMKKATVTSTSGGMSQFLDLGTVIKASQAISGEIDLGKLLSKLMEVAIENAGASKGALMLISGENLVLEAVTGCPNLENHRSQNENSHKTNLAVKVLPSVPVSESEEIPLSVINYVFRTEEVLVLANATTDSTFAADRYIIKHQPKSLLCVPIVNQGKAIGILYLENNLTTGAFTPDRLEVLKILSSQAAISLENARLYQTLISKNEELRIAEENYRSIFENALEGIFQATPSGRYISVNPAMARTYGYDSADEMIASVGNIGSEIYVDSSSLDDFYQQMQSEGKVKNFEYRAYRKDGSIIWVQEDARAVRDGDGNVLYFEGIIQDVTERRRKEEELKRQLQELRIEIDQQKRQQEVAAITQSDYFQEIQAEAGDLELDDFWN</sequence>
<dbReference type="PROSITE" id="PS50011">
    <property type="entry name" value="PROTEIN_KINASE_DOM"/>
    <property type="match status" value="1"/>
</dbReference>
<keyword evidence="6" id="KW-1185">Reference proteome</keyword>
<reference evidence="5" key="2">
    <citation type="submission" date="2020-08" db="EMBL/GenBank/DDBJ databases">
        <authorList>
            <person name="Chen M."/>
            <person name="Teng W."/>
            <person name="Zhao L."/>
            <person name="Hu C."/>
            <person name="Zhou Y."/>
            <person name="Han B."/>
            <person name="Song L."/>
            <person name="Shu W."/>
        </authorList>
    </citation>
    <scope>NUCLEOTIDE SEQUENCE</scope>
    <source>
        <strain evidence="5">FACHB-1375</strain>
    </source>
</reference>
<dbReference type="InterPro" id="IPR003018">
    <property type="entry name" value="GAF"/>
</dbReference>
<evidence type="ECO:0000259" key="2">
    <source>
        <dbReference type="PROSITE" id="PS50011"/>
    </source>
</evidence>
<dbReference type="EMBL" id="JACJPW010000045">
    <property type="protein sequence ID" value="MBD2182963.1"/>
    <property type="molecule type" value="Genomic_DNA"/>
</dbReference>
<dbReference type="Gene3D" id="3.30.450.20">
    <property type="entry name" value="PAS domain"/>
    <property type="match status" value="1"/>
</dbReference>
<evidence type="ECO:0000259" key="3">
    <source>
        <dbReference type="PROSITE" id="PS50112"/>
    </source>
</evidence>
<dbReference type="SUPFAM" id="SSF52540">
    <property type="entry name" value="P-loop containing nucleoside triphosphate hydrolases"/>
    <property type="match status" value="1"/>
</dbReference>
<evidence type="ECO:0000259" key="4">
    <source>
        <dbReference type="PROSITE" id="PS50113"/>
    </source>
</evidence>
<dbReference type="InterPro" id="IPR027417">
    <property type="entry name" value="P-loop_NTPase"/>
</dbReference>
<dbReference type="PROSITE" id="PS50112">
    <property type="entry name" value="PAS"/>
    <property type="match status" value="1"/>
</dbReference>
<keyword evidence="1" id="KW-0175">Coiled coil</keyword>
<dbReference type="GO" id="GO:0004672">
    <property type="term" value="F:protein kinase activity"/>
    <property type="evidence" value="ECO:0007669"/>
    <property type="project" value="InterPro"/>
</dbReference>
<dbReference type="InterPro" id="IPR000719">
    <property type="entry name" value="Prot_kinase_dom"/>
</dbReference>
<comment type="caution">
    <text evidence="5">The sequence shown here is derived from an EMBL/GenBank/DDBJ whole genome shotgun (WGS) entry which is preliminary data.</text>
</comment>
<dbReference type="PROSITE" id="PS50113">
    <property type="entry name" value="PAC"/>
    <property type="match status" value="1"/>
</dbReference>
<dbReference type="Pfam" id="PF13191">
    <property type="entry name" value="AAA_16"/>
    <property type="match status" value="1"/>
</dbReference>
<dbReference type="InterPro" id="IPR035965">
    <property type="entry name" value="PAS-like_dom_sf"/>
</dbReference>
<dbReference type="Pfam" id="PF13426">
    <property type="entry name" value="PAS_9"/>
    <property type="match status" value="1"/>
</dbReference>
<dbReference type="InterPro" id="IPR000014">
    <property type="entry name" value="PAS"/>
</dbReference>
<feature type="domain" description="Protein kinase" evidence="2">
    <location>
        <begin position="14"/>
        <end position="282"/>
    </location>
</feature>
<dbReference type="InterPro" id="IPR008271">
    <property type="entry name" value="Ser/Thr_kinase_AS"/>
</dbReference>
<organism evidence="5 6">
    <name type="scientific">Aerosakkonema funiforme FACHB-1375</name>
    <dbReference type="NCBI Taxonomy" id="2949571"/>
    <lineage>
        <taxon>Bacteria</taxon>
        <taxon>Bacillati</taxon>
        <taxon>Cyanobacteriota</taxon>
        <taxon>Cyanophyceae</taxon>
        <taxon>Oscillatoriophycideae</taxon>
        <taxon>Aerosakkonematales</taxon>
        <taxon>Aerosakkonemataceae</taxon>
        <taxon>Aerosakkonema</taxon>
    </lineage>
</organism>
<dbReference type="Proteomes" id="UP000641646">
    <property type="component" value="Unassembled WGS sequence"/>
</dbReference>
<dbReference type="PROSITE" id="PS00108">
    <property type="entry name" value="PROTEIN_KINASE_ST"/>
    <property type="match status" value="1"/>
</dbReference>
<dbReference type="PANTHER" id="PTHR43642">
    <property type="entry name" value="HYBRID SIGNAL TRANSDUCTION HISTIDINE KINASE G"/>
    <property type="match status" value="1"/>
</dbReference>
<feature type="coiled-coil region" evidence="1">
    <location>
        <begin position="1649"/>
        <end position="1686"/>
    </location>
</feature>
<dbReference type="SMART" id="SM00220">
    <property type="entry name" value="S_TKc"/>
    <property type="match status" value="1"/>
</dbReference>
<dbReference type="SMART" id="SM00086">
    <property type="entry name" value="PAC"/>
    <property type="match status" value="1"/>
</dbReference>
<dbReference type="SMART" id="SM00065">
    <property type="entry name" value="GAF"/>
    <property type="match status" value="1"/>
</dbReference>
<dbReference type="NCBIfam" id="TIGR00229">
    <property type="entry name" value="sensory_box"/>
    <property type="match status" value="1"/>
</dbReference>
<dbReference type="InterPro" id="IPR000700">
    <property type="entry name" value="PAS-assoc_C"/>
</dbReference>
<dbReference type="SUPFAM" id="SSF55781">
    <property type="entry name" value="GAF domain-like"/>
    <property type="match status" value="1"/>
</dbReference>
<evidence type="ECO:0000256" key="1">
    <source>
        <dbReference type="SAM" id="Coils"/>
    </source>
</evidence>
<dbReference type="InterPro" id="IPR011990">
    <property type="entry name" value="TPR-like_helical_dom_sf"/>
</dbReference>
<dbReference type="Gene3D" id="3.30.200.20">
    <property type="entry name" value="Phosphorylase Kinase, domain 1"/>
    <property type="match status" value="1"/>
</dbReference>
<gene>
    <name evidence="5" type="ORF">H6G03_18155</name>
</gene>
<evidence type="ECO:0000313" key="6">
    <source>
        <dbReference type="Proteomes" id="UP000641646"/>
    </source>
</evidence>
<dbReference type="SUPFAM" id="SSF48452">
    <property type="entry name" value="TPR-like"/>
    <property type="match status" value="1"/>
</dbReference>
<accession>A0A926ZH66</accession>
<dbReference type="SUPFAM" id="SSF55785">
    <property type="entry name" value="PYP-like sensor domain (PAS domain)"/>
    <property type="match status" value="1"/>
</dbReference>
<reference evidence="5" key="1">
    <citation type="journal article" date="2015" name="ISME J.">
        <title>Draft Genome Sequence of Streptomyces incarnatus NRRL8089, which Produces the Nucleoside Antibiotic Sinefungin.</title>
        <authorList>
            <person name="Oshima K."/>
            <person name="Hattori M."/>
            <person name="Shimizu H."/>
            <person name="Fukuda K."/>
            <person name="Nemoto M."/>
            <person name="Inagaki K."/>
            <person name="Tamura T."/>
        </authorList>
    </citation>
    <scope>NUCLEOTIDE SEQUENCE</scope>
    <source>
        <strain evidence="5">FACHB-1375</strain>
    </source>
</reference>
<dbReference type="Gene3D" id="3.40.50.300">
    <property type="entry name" value="P-loop containing nucleotide triphosphate hydrolases"/>
    <property type="match status" value="1"/>
</dbReference>
<dbReference type="GO" id="GO:0009882">
    <property type="term" value="F:blue light photoreceptor activity"/>
    <property type="evidence" value="ECO:0007669"/>
    <property type="project" value="UniProtKB-ARBA"/>
</dbReference>
<dbReference type="GO" id="GO:0005524">
    <property type="term" value="F:ATP binding"/>
    <property type="evidence" value="ECO:0007669"/>
    <property type="project" value="InterPro"/>
</dbReference>
<feature type="domain" description="PAS" evidence="3">
    <location>
        <begin position="1537"/>
        <end position="1578"/>
    </location>
</feature>